<gene>
    <name evidence="1" type="ORF">NDU88_009562</name>
</gene>
<dbReference type="Proteomes" id="UP001066276">
    <property type="component" value="Chromosome 5"/>
</dbReference>
<dbReference type="AlphaFoldDB" id="A0AAV7S0S9"/>
<evidence type="ECO:0000313" key="2">
    <source>
        <dbReference type="Proteomes" id="UP001066276"/>
    </source>
</evidence>
<comment type="caution">
    <text evidence="1">The sequence shown here is derived from an EMBL/GenBank/DDBJ whole genome shotgun (WGS) entry which is preliminary data.</text>
</comment>
<organism evidence="1 2">
    <name type="scientific">Pleurodeles waltl</name>
    <name type="common">Iberian ribbed newt</name>
    <dbReference type="NCBI Taxonomy" id="8319"/>
    <lineage>
        <taxon>Eukaryota</taxon>
        <taxon>Metazoa</taxon>
        <taxon>Chordata</taxon>
        <taxon>Craniata</taxon>
        <taxon>Vertebrata</taxon>
        <taxon>Euteleostomi</taxon>
        <taxon>Amphibia</taxon>
        <taxon>Batrachia</taxon>
        <taxon>Caudata</taxon>
        <taxon>Salamandroidea</taxon>
        <taxon>Salamandridae</taxon>
        <taxon>Pleurodelinae</taxon>
        <taxon>Pleurodeles</taxon>
    </lineage>
</organism>
<dbReference type="EMBL" id="JANPWB010000009">
    <property type="protein sequence ID" value="KAJ1156845.1"/>
    <property type="molecule type" value="Genomic_DNA"/>
</dbReference>
<evidence type="ECO:0000313" key="1">
    <source>
        <dbReference type="EMBL" id="KAJ1156845.1"/>
    </source>
</evidence>
<name>A0AAV7S0S9_PLEWA</name>
<sequence length="73" mass="7630">MQSPMESRCSGATSRVAMMSQGLRYHDGVRSTYDTPVSVQLSNISGCSDVGPTGSLDFYKVQSLAAGVISVPG</sequence>
<accession>A0AAV7S0S9</accession>
<protein>
    <submittedName>
        <fullName evidence="1">Uncharacterized protein</fullName>
    </submittedName>
</protein>
<proteinExistence type="predicted"/>
<keyword evidence="2" id="KW-1185">Reference proteome</keyword>
<reference evidence="1" key="1">
    <citation type="journal article" date="2022" name="bioRxiv">
        <title>Sequencing and chromosome-scale assembly of the giantPleurodeles waltlgenome.</title>
        <authorList>
            <person name="Brown T."/>
            <person name="Elewa A."/>
            <person name="Iarovenko S."/>
            <person name="Subramanian E."/>
            <person name="Araus A.J."/>
            <person name="Petzold A."/>
            <person name="Susuki M."/>
            <person name="Suzuki K.-i.T."/>
            <person name="Hayashi T."/>
            <person name="Toyoda A."/>
            <person name="Oliveira C."/>
            <person name="Osipova E."/>
            <person name="Leigh N.D."/>
            <person name="Simon A."/>
            <person name="Yun M.H."/>
        </authorList>
    </citation>
    <scope>NUCLEOTIDE SEQUENCE</scope>
    <source>
        <strain evidence="1">20211129_DDA</strain>
        <tissue evidence="1">Liver</tissue>
    </source>
</reference>